<evidence type="ECO:0000313" key="1">
    <source>
        <dbReference type="EMBL" id="RAH47083.1"/>
    </source>
</evidence>
<protein>
    <submittedName>
        <fullName evidence="1">Uncharacterized protein</fullName>
    </submittedName>
</protein>
<reference evidence="1" key="1">
    <citation type="submission" date="2018-02" db="EMBL/GenBank/DDBJ databases">
        <title>The genomes of Aspergillus section Nigri reveals drivers in fungal speciation.</title>
        <authorList>
            <consortium name="DOE Joint Genome Institute"/>
            <person name="Vesth T.C."/>
            <person name="Nybo J."/>
            <person name="Theobald S."/>
            <person name="Brandl J."/>
            <person name="Frisvad J.C."/>
            <person name="Nielsen K.F."/>
            <person name="Lyhne E.K."/>
            <person name="Kogle M.E."/>
            <person name="Kuo A."/>
            <person name="Riley R."/>
            <person name="Clum A."/>
            <person name="Nolan M."/>
            <person name="Lipzen A."/>
            <person name="Salamov A."/>
            <person name="Henrissat B."/>
            <person name="Wiebenga A."/>
            <person name="De vries R.P."/>
            <person name="Grigoriev I.V."/>
            <person name="Mortensen U.H."/>
            <person name="Andersen M.R."/>
            <person name="Baker S.E."/>
        </authorList>
    </citation>
    <scope>NUCLEOTIDE SEQUENCE</scope>
    <source>
        <strain evidence="1">CBS 621.78</strain>
    </source>
</reference>
<gene>
    <name evidence="1" type="ORF">BO95DRAFT_513374</name>
</gene>
<accession>A0ACD1GCW9</accession>
<name>A0ACD1GCW9_9EURO</name>
<organism evidence="1 2">
    <name type="scientific">Aspergillus brunneoviolaceus CBS 621.78</name>
    <dbReference type="NCBI Taxonomy" id="1450534"/>
    <lineage>
        <taxon>Eukaryota</taxon>
        <taxon>Fungi</taxon>
        <taxon>Dikarya</taxon>
        <taxon>Ascomycota</taxon>
        <taxon>Pezizomycotina</taxon>
        <taxon>Eurotiomycetes</taxon>
        <taxon>Eurotiomycetidae</taxon>
        <taxon>Eurotiales</taxon>
        <taxon>Aspergillaceae</taxon>
        <taxon>Aspergillus</taxon>
        <taxon>Aspergillus subgen. Circumdati</taxon>
    </lineage>
</organism>
<proteinExistence type="predicted"/>
<keyword evidence="2" id="KW-1185">Reference proteome</keyword>
<dbReference type="Proteomes" id="UP000249057">
    <property type="component" value="Unassembled WGS sequence"/>
</dbReference>
<evidence type="ECO:0000313" key="2">
    <source>
        <dbReference type="Proteomes" id="UP000249057"/>
    </source>
</evidence>
<dbReference type="EMBL" id="KZ825332">
    <property type="protein sequence ID" value="RAH47083.1"/>
    <property type="molecule type" value="Genomic_DNA"/>
</dbReference>
<sequence>MSNVMVKRRSPGELLVGFIMSSHRQKGRGQEQDSSENVNSGIVIPARLSLQDAATLGVVVITIGQSLYQSLRLALPPSSPPSSPPYQPLHHNTSSYMGFDRGRHRGDLSSPTTRWSRLADCASMSPSSGVAAPTKSSTTATRPQPDPRGNTAVG</sequence>